<dbReference type="EMBL" id="CP155447">
    <property type="protein sequence ID" value="XBH06148.1"/>
    <property type="molecule type" value="Genomic_DNA"/>
</dbReference>
<feature type="chain" id="PRO_5043817642" evidence="1">
    <location>
        <begin position="26"/>
        <end position="164"/>
    </location>
</feature>
<sequence length="164" mass="17818">MGRPYLGLALGLGLFLLLPASPAHAQLPTDPFQAYFGFYLPHQAAIAQQSTPLDTINAVQAARQFTAAADRSGLYDPTNPFAEDDSDPLRPYARSGRERLIRPHIYPTTTTNARQRGNAPGIYYNRAARYYPTLRPNAGPNQNLAVQRIGRGGGISMPSAPGPR</sequence>
<gene>
    <name evidence="2" type="ORF">V5E97_08950</name>
</gene>
<proteinExistence type="predicted"/>
<evidence type="ECO:0000313" key="2">
    <source>
        <dbReference type="EMBL" id="XBH06148.1"/>
    </source>
</evidence>
<dbReference type="AlphaFoldDB" id="A0AAU7CMD2"/>
<evidence type="ECO:0000256" key="1">
    <source>
        <dbReference type="SAM" id="SignalP"/>
    </source>
</evidence>
<keyword evidence="1" id="KW-0732">Signal</keyword>
<name>A0AAU7CMD2_9BACT</name>
<protein>
    <submittedName>
        <fullName evidence="2">Uncharacterized protein</fullName>
    </submittedName>
</protein>
<dbReference type="RefSeq" id="WP_406699000.1">
    <property type="nucleotide sequence ID" value="NZ_CP155447.1"/>
</dbReference>
<accession>A0AAU7CMD2</accession>
<organism evidence="2">
    <name type="scientific">Singulisphaera sp. Ch08</name>
    <dbReference type="NCBI Taxonomy" id="3120278"/>
    <lineage>
        <taxon>Bacteria</taxon>
        <taxon>Pseudomonadati</taxon>
        <taxon>Planctomycetota</taxon>
        <taxon>Planctomycetia</taxon>
        <taxon>Isosphaerales</taxon>
        <taxon>Isosphaeraceae</taxon>
        <taxon>Singulisphaera</taxon>
    </lineage>
</organism>
<feature type="signal peptide" evidence="1">
    <location>
        <begin position="1"/>
        <end position="25"/>
    </location>
</feature>
<reference evidence="2" key="1">
    <citation type="submission" date="2024-05" db="EMBL/GenBank/DDBJ databases">
        <title>Planctomycetes of the genus Singulisphaera possess chitinolytic capabilities.</title>
        <authorList>
            <person name="Ivanova A."/>
        </authorList>
    </citation>
    <scope>NUCLEOTIDE SEQUENCE</scope>
    <source>
        <strain evidence="2">Ch08T</strain>
    </source>
</reference>